<evidence type="ECO:0000259" key="1">
    <source>
        <dbReference type="Pfam" id="PF14392"/>
    </source>
</evidence>
<dbReference type="Proteomes" id="UP001358586">
    <property type="component" value="Chromosome 12"/>
</dbReference>
<keyword evidence="3" id="KW-1185">Reference proteome</keyword>
<protein>
    <recommendedName>
        <fullName evidence="1">Zinc knuckle CX2CX4HX4C domain-containing protein</fullName>
    </recommendedName>
</protein>
<dbReference type="PANTHER" id="PTHR31286:SF153">
    <property type="entry name" value="DUF4283 DOMAIN PROTEIN"/>
    <property type="match status" value="1"/>
</dbReference>
<gene>
    <name evidence="2" type="ORF">PVK06_042403</name>
</gene>
<reference evidence="2 3" key="1">
    <citation type="submission" date="2023-03" db="EMBL/GenBank/DDBJ databases">
        <title>WGS of Gossypium arboreum.</title>
        <authorList>
            <person name="Yu D."/>
        </authorList>
    </citation>
    <scope>NUCLEOTIDE SEQUENCE [LARGE SCALE GENOMIC DNA]</scope>
    <source>
        <tissue evidence="2">Leaf</tissue>
    </source>
</reference>
<comment type="caution">
    <text evidence="2">The sequence shown here is derived from an EMBL/GenBank/DDBJ whole genome shotgun (WGS) entry which is preliminary data.</text>
</comment>
<dbReference type="InterPro" id="IPR025836">
    <property type="entry name" value="Zn_knuckle_CX2CX4HX4C"/>
</dbReference>
<dbReference type="InterPro" id="IPR040256">
    <property type="entry name" value="At4g02000-like"/>
</dbReference>
<dbReference type="Pfam" id="PF14392">
    <property type="entry name" value="zf-CCHC_4"/>
    <property type="match status" value="1"/>
</dbReference>
<proteinExistence type="predicted"/>
<dbReference type="EMBL" id="JARKNE010000012">
    <property type="protein sequence ID" value="KAK5774548.1"/>
    <property type="molecule type" value="Genomic_DNA"/>
</dbReference>
<sequence length="156" mass="18286">MDMDRVISGAHWTFNNHLLMIYRIEEGDNSMKVHLILAKFWVQIHDVLSGFFSEPLARQLGDFIRKFLEYDSVCLEKGMQNCLLMRVCLDVKRPLKRKKRVMFSLGICGYVNFKYERLTLFCFFCGKLRHSDSFCQGRMALGVEVVEMGWDLTLKA</sequence>
<evidence type="ECO:0000313" key="3">
    <source>
        <dbReference type="Proteomes" id="UP001358586"/>
    </source>
</evidence>
<feature type="domain" description="Zinc knuckle CX2CX4HX4C" evidence="1">
    <location>
        <begin position="89"/>
        <end position="136"/>
    </location>
</feature>
<organism evidence="2 3">
    <name type="scientific">Gossypium arboreum</name>
    <name type="common">Tree cotton</name>
    <name type="synonym">Gossypium nanking</name>
    <dbReference type="NCBI Taxonomy" id="29729"/>
    <lineage>
        <taxon>Eukaryota</taxon>
        <taxon>Viridiplantae</taxon>
        <taxon>Streptophyta</taxon>
        <taxon>Embryophyta</taxon>
        <taxon>Tracheophyta</taxon>
        <taxon>Spermatophyta</taxon>
        <taxon>Magnoliopsida</taxon>
        <taxon>eudicotyledons</taxon>
        <taxon>Gunneridae</taxon>
        <taxon>Pentapetalae</taxon>
        <taxon>rosids</taxon>
        <taxon>malvids</taxon>
        <taxon>Malvales</taxon>
        <taxon>Malvaceae</taxon>
        <taxon>Malvoideae</taxon>
        <taxon>Gossypium</taxon>
    </lineage>
</organism>
<name>A0ABR0MKV2_GOSAR</name>
<accession>A0ABR0MKV2</accession>
<dbReference type="PANTHER" id="PTHR31286">
    <property type="entry name" value="GLYCINE-RICH CELL WALL STRUCTURAL PROTEIN 1.8-LIKE"/>
    <property type="match status" value="1"/>
</dbReference>
<evidence type="ECO:0000313" key="2">
    <source>
        <dbReference type="EMBL" id="KAK5774548.1"/>
    </source>
</evidence>